<evidence type="ECO:0000256" key="2">
    <source>
        <dbReference type="ARBA" id="ARBA00011738"/>
    </source>
</evidence>
<feature type="region of interest" description="Disordered" evidence="10">
    <location>
        <begin position="907"/>
        <end position="927"/>
    </location>
</feature>
<reference evidence="12 13" key="1">
    <citation type="submission" date="2024-12" db="EMBL/GenBank/DDBJ databases">
        <title>The unique morphological basis and parallel evolutionary history of personate flowers in Penstemon.</title>
        <authorList>
            <person name="Depatie T.H."/>
            <person name="Wessinger C.A."/>
        </authorList>
    </citation>
    <scope>NUCLEOTIDE SEQUENCE [LARGE SCALE GENOMIC DNA]</scope>
    <source>
        <strain evidence="12">WTNN_2</strain>
        <tissue evidence="12">Leaf</tissue>
    </source>
</reference>
<keyword evidence="4" id="KW-0819">tRNA processing</keyword>
<evidence type="ECO:0000313" key="13">
    <source>
        <dbReference type="Proteomes" id="UP001634393"/>
    </source>
</evidence>
<evidence type="ECO:0000256" key="6">
    <source>
        <dbReference type="ARBA" id="ARBA00022801"/>
    </source>
</evidence>
<dbReference type="AlphaFoldDB" id="A0ABD3SHK6"/>
<organism evidence="12 13">
    <name type="scientific">Penstemon smallii</name>
    <dbReference type="NCBI Taxonomy" id="265156"/>
    <lineage>
        <taxon>Eukaryota</taxon>
        <taxon>Viridiplantae</taxon>
        <taxon>Streptophyta</taxon>
        <taxon>Embryophyta</taxon>
        <taxon>Tracheophyta</taxon>
        <taxon>Spermatophyta</taxon>
        <taxon>Magnoliopsida</taxon>
        <taxon>eudicotyledons</taxon>
        <taxon>Gunneridae</taxon>
        <taxon>Pentapetalae</taxon>
        <taxon>asterids</taxon>
        <taxon>lamiids</taxon>
        <taxon>Lamiales</taxon>
        <taxon>Plantaginaceae</taxon>
        <taxon>Cheloneae</taxon>
        <taxon>Penstemon</taxon>
    </lineage>
</organism>
<dbReference type="Proteomes" id="UP001634393">
    <property type="component" value="Unassembled WGS sequence"/>
</dbReference>
<feature type="compositionally biased region" description="Basic and acidic residues" evidence="10">
    <location>
        <begin position="280"/>
        <end position="304"/>
    </location>
</feature>
<feature type="region of interest" description="Disordered" evidence="10">
    <location>
        <begin position="784"/>
        <end position="856"/>
    </location>
</feature>
<evidence type="ECO:0000256" key="3">
    <source>
        <dbReference type="ARBA" id="ARBA00012740"/>
    </source>
</evidence>
<feature type="domain" description="CMP/dCMP-type deaminase" evidence="11">
    <location>
        <begin position="958"/>
        <end position="1080"/>
    </location>
</feature>
<comment type="cofactor">
    <cofactor evidence="1">
        <name>Zn(2+)</name>
        <dbReference type="ChEBI" id="CHEBI:29105"/>
    </cofactor>
</comment>
<feature type="compositionally biased region" description="Basic and acidic residues" evidence="10">
    <location>
        <begin position="413"/>
        <end position="425"/>
    </location>
</feature>
<feature type="region of interest" description="Disordered" evidence="10">
    <location>
        <begin position="280"/>
        <end position="456"/>
    </location>
</feature>
<dbReference type="FunFam" id="3.40.140.10:FF:000005">
    <property type="entry name" value="tRNA-specific adenosine deaminase"/>
    <property type="match status" value="1"/>
</dbReference>
<dbReference type="Gene3D" id="3.40.140.10">
    <property type="entry name" value="Cytidine Deaminase, domain 2"/>
    <property type="match status" value="1"/>
</dbReference>
<dbReference type="PANTHER" id="PTHR11079:SF179">
    <property type="entry name" value="TRNA(ADENINE(34)) DEAMINASE, CHLOROPLASTIC"/>
    <property type="match status" value="1"/>
</dbReference>
<evidence type="ECO:0000313" key="12">
    <source>
        <dbReference type="EMBL" id="KAL3824046.1"/>
    </source>
</evidence>
<feature type="compositionally biased region" description="Basic and acidic residues" evidence="10">
    <location>
        <begin position="320"/>
        <end position="329"/>
    </location>
</feature>
<feature type="compositionally biased region" description="Low complexity" evidence="10">
    <location>
        <begin position="785"/>
        <end position="807"/>
    </location>
</feature>
<keyword evidence="6" id="KW-0378">Hydrolase</keyword>
<feature type="region of interest" description="Disordered" evidence="10">
    <location>
        <begin position="700"/>
        <end position="761"/>
    </location>
</feature>
<evidence type="ECO:0000256" key="5">
    <source>
        <dbReference type="ARBA" id="ARBA00022723"/>
    </source>
</evidence>
<dbReference type="GO" id="GO:0046872">
    <property type="term" value="F:metal ion binding"/>
    <property type="evidence" value="ECO:0007669"/>
    <property type="project" value="UniProtKB-KW"/>
</dbReference>
<dbReference type="HAMAP" id="MF_00972">
    <property type="entry name" value="tRNA_aden_deaminase"/>
    <property type="match status" value="1"/>
</dbReference>
<dbReference type="PANTHER" id="PTHR11079">
    <property type="entry name" value="CYTOSINE DEAMINASE FAMILY MEMBER"/>
    <property type="match status" value="1"/>
</dbReference>
<dbReference type="GO" id="GO:0052717">
    <property type="term" value="F:tRNA-specific adenosine-34 deaminase activity"/>
    <property type="evidence" value="ECO:0007669"/>
    <property type="project" value="UniProtKB-EC"/>
</dbReference>
<keyword evidence="13" id="KW-1185">Reference proteome</keyword>
<dbReference type="InterPro" id="IPR016193">
    <property type="entry name" value="Cytidine_deaminase-like"/>
</dbReference>
<comment type="catalytic activity">
    <reaction evidence="8">
        <text>adenosine(34) in tRNA + H2O + H(+) = inosine(34) in tRNA + NH4(+)</text>
        <dbReference type="Rhea" id="RHEA:43168"/>
        <dbReference type="Rhea" id="RHEA-COMP:10373"/>
        <dbReference type="Rhea" id="RHEA-COMP:10374"/>
        <dbReference type="ChEBI" id="CHEBI:15377"/>
        <dbReference type="ChEBI" id="CHEBI:15378"/>
        <dbReference type="ChEBI" id="CHEBI:28938"/>
        <dbReference type="ChEBI" id="CHEBI:74411"/>
        <dbReference type="ChEBI" id="CHEBI:82852"/>
        <dbReference type="EC" id="3.5.4.33"/>
    </reaction>
</comment>
<proteinExistence type="inferred from homology"/>
<keyword evidence="7" id="KW-0862">Zinc</keyword>
<feature type="compositionally biased region" description="Low complexity" evidence="10">
    <location>
        <begin position="305"/>
        <end position="315"/>
    </location>
</feature>
<evidence type="ECO:0000256" key="4">
    <source>
        <dbReference type="ARBA" id="ARBA00022694"/>
    </source>
</evidence>
<feature type="region of interest" description="Disordered" evidence="10">
    <location>
        <begin position="1122"/>
        <end position="1141"/>
    </location>
</feature>
<evidence type="ECO:0000256" key="9">
    <source>
        <dbReference type="SAM" id="Coils"/>
    </source>
</evidence>
<feature type="compositionally biased region" description="Low complexity" evidence="10">
    <location>
        <begin position="617"/>
        <end position="633"/>
    </location>
</feature>
<dbReference type="PROSITE" id="PS51747">
    <property type="entry name" value="CYT_DCMP_DEAMINASES_2"/>
    <property type="match status" value="1"/>
</dbReference>
<evidence type="ECO:0000259" key="11">
    <source>
        <dbReference type="PROSITE" id="PS51747"/>
    </source>
</evidence>
<feature type="compositionally biased region" description="Low complexity" evidence="10">
    <location>
        <begin position="333"/>
        <end position="342"/>
    </location>
</feature>
<feature type="region of interest" description="Disordered" evidence="10">
    <location>
        <begin position="870"/>
        <end position="889"/>
    </location>
</feature>
<dbReference type="InterPro" id="IPR028883">
    <property type="entry name" value="tRNA_aden_deaminase"/>
</dbReference>
<evidence type="ECO:0000256" key="1">
    <source>
        <dbReference type="ARBA" id="ARBA00001947"/>
    </source>
</evidence>
<feature type="coiled-coil region" evidence="9">
    <location>
        <begin position="222"/>
        <end position="256"/>
    </location>
</feature>
<name>A0ABD3SHK6_9LAMI</name>
<feature type="compositionally biased region" description="Acidic residues" evidence="10">
    <location>
        <begin position="911"/>
        <end position="923"/>
    </location>
</feature>
<feature type="compositionally biased region" description="Polar residues" evidence="10">
    <location>
        <begin position="871"/>
        <end position="889"/>
    </location>
</feature>
<comment type="subunit">
    <text evidence="2">Homodimer.</text>
</comment>
<keyword evidence="9" id="KW-0175">Coiled coil</keyword>
<feature type="compositionally biased region" description="Basic and acidic residues" evidence="10">
    <location>
        <begin position="433"/>
        <end position="445"/>
    </location>
</feature>
<dbReference type="Pfam" id="PF00383">
    <property type="entry name" value="dCMP_cyt_deam_1"/>
    <property type="match status" value="1"/>
</dbReference>
<feature type="compositionally biased region" description="Basic and acidic residues" evidence="10">
    <location>
        <begin position="814"/>
        <end position="840"/>
    </location>
</feature>
<dbReference type="EMBL" id="JBJXBP010000006">
    <property type="protein sequence ID" value="KAL3824046.1"/>
    <property type="molecule type" value="Genomic_DNA"/>
</dbReference>
<sequence>MHNTFIASTITLRTTKGSLPFSFNDCNTYETRPFAYSSTTTTCYCSLCDNSLYRVPISPNYSYNLYGFRQSSLIQWSPCRKSCFGGFDRCYYSRVPVCNVDRRCYCDQVCNFREKSRNGKRGGLRKCMVFEERSESYDLEGMDEAEAVLSLLSEDIGNECLNVRRESNRLVKKPMVEKRENCGVSSKYGSKKKRVDIGVLESEARCEYESVVSSSRKRDNRRREERAQKEELREAILRKENQKDRIRDEKREALLRKASQKDKEKQEQESLLRKENWKARAREEEREEFSRTEEHGGQRVRKDGSSCSSYYSFSSTGDYENDHAIELKKGKFSGESSSGRKSNTQSNKIVCEDYIEDHGVSLTKKSTTEDSNVGSSVVESDFRKKSEKKLIEETESRKATVERKSELSSGYRKSSDSYMKYDEIKSTGNTNLDVEKKQLSKERSGEVSNQSETKMKYKQLEEISDTNTADFRTSYGSQKLYSVKDEYQRNSLKGAEVSDIVDVDIRNASISQKKFETSVKTKEDFSTNVSSSVYGAEKQRYYDEAQELTKKESTSILKKQSDSKFTKQEENINLAYGTSVRESRVTVVEEENKTNLETLVRPSSHLGAITDNVTYESSQSDSSSLRGRQLGRSTALHHETYGELDRGKAHEDAIESATRFQESSAHYVGEFIDSTRHEISSSEIQEETKTNKTNLVQKEKNNKKNMVQSSSKDSESKGCVVKGPSSEMWKVEEPFVQEQEQEQEQPKVVELQEDENKADNTIVKRNGRSLWNVISDVVRLRWTPRSASRSSSGKTGGKSSSNQSMSSEAWFSSHEAEENKETTIEKQESTSSIKGEEESARFISKGSSSSSNLEGHLAMNAPSSAVVLESSFPSTGETSNTGEKVESSISMPALRLRRSPVVRLGSKTEEENVSMEQSEEAVNEGEPKIRKLKRKDQIPKDRFDEWEEACKFEAEQRKNDEMFMREALLEAQKAADHWEVPVGAVLVHNGKIIARGWNLVEELRDSTAHAEMICIREASNVLRTWRLSETTLYVTLEPCPMCAGAILQARIDTVVWGAPNKLLGADGSWIRLFPNGGDGGNGLEQSEMPPAPVHPFHPKIIIRRGVLASECADAMQQFFQLRRKKKDKKPESPPAPPSCLPISRNHTKILAKMHGAFNFMFCL</sequence>
<evidence type="ECO:0000256" key="10">
    <source>
        <dbReference type="SAM" id="MobiDB-lite"/>
    </source>
</evidence>
<evidence type="ECO:0000256" key="8">
    <source>
        <dbReference type="ARBA" id="ARBA00048045"/>
    </source>
</evidence>
<feature type="compositionally biased region" description="Polar residues" evidence="10">
    <location>
        <begin position="363"/>
        <end position="378"/>
    </location>
</feature>
<dbReference type="CDD" id="cd01285">
    <property type="entry name" value="nucleoside_deaminase"/>
    <property type="match status" value="1"/>
</dbReference>
<gene>
    <name evidence="12" type="ORF">ACJIZ3_020075</name>
</gene>
<keyword evidence="5" id="KW-0479">Metal-binding</keyword>
<accession>A0ABD3SHK6</accession>
<dbReference type="InterPro" id="IPR002125">
    <property type="entry name" value="CMP_dCMP_dom"/>
</dbReference>
<comment type="caution">
    <text evidence="12">The sequence shown here is derived from an EMBL/GenBank/DDBJ whole genome shotgun (WGS) entry which is preliminary data.</text>
</comment>
<protein>
    <recommendedName>
        <fullName evidence="3">tRNA(adenine(34)) deaminase</fullName>
        <ecNumber evidence="3">3.5.4.33</ecNumber>
    </recommendedName>
</protein>
<feature type="compositionally biased region" description="Basic and acidic residues" evidence="10">
    <location>
        <begin position="380"/>
        <end position="406"/>
    </location>
</feature>
<evidence type="ECO:0000256" key="7">
    <source>
        <dbReference type="ARBA" id="ARBA00022833"/>
    </source>
</evidence>
<dbReference type="EC" id="3.5.4.33" evidence="3"/>
<feature type="region of interest" description="Disordered" evidence="10">
    <location>
        <begin position="614"/>
        <end position="639"/>
    </location>
</feature>
<dbReference type="SUPFAM" id="SSF53927">
    <property type="entry name" value="Cytidine deaminase-like"/>
    <property type="match status" value="1"/>
</dbReference>
<dbReference type="GO" id="GO:0002100">
    <property type="term" value="P:tRNA wobble adenosine to inosine editing"/>
    <property type="evidence" value="ECO:0007669"/>
    <property type="project" value="UniProtKB-ARBA"/>
</dbReference>